<protein>
    <submittedName>
        <fullName evidence="3">CYTH domain-containing protein</fullName>
    </submittedName>
</protein>
<dbReference type="Pfam" id="PF01928">
    <property type="entry name" value="CYTH"/>
    <property type="match status" value="1"/>
</dbReference>
<name>A0AAE4TPR2_9GAMM</name>
<dbReference type="PROSITE" id="PS51708">
    <property type="entry name" value="CHAD"/>
    <property type="match status" value="1"/>
</dbReference>
<gene>
    <name evidence="3" type="ORF">QM089_14630</name>
</gene>
<organism evidence="3 4">
    <name type="scientific">Shewanella xiamenensis</name>
    <dbReference type="NCBI Taxonomy" id="332186"/>
    <lineage>
        <taxon>Bacteria</taxon>
        <taxon>Pseudomonadati</taxon>
        <taxon>Pseudomonadota</taxon>
        <taxon>Gammaproteobacteria</taxon>
        <taxon>Alteromonadales</taxon>
        <taxon>Shewanellaceae</taxon>
        <taxon>Shewanella</taxon>
    </lineage>
</organism>
<dbReference type="GO" id="GO:0050355">
    <property type="term" value="F:inorganic triphosphate phosphatase activity"/>
    <property type="evidence" value="ECO:0007669"/>
    <property type="project" value="InterPro"/>
</dbReference>
<dbReference type="PANTHER" id="PTHR39569:SF1">
    <property type="entry name" value="INORGANIC TRIPHOSPHATASE"/>
    <property type="match status" value="1"/>
</dbReference>
<dbReference type="InterPro" id="IPR023577">
    <property type="entry name" value="CYTH_domain"/>
</dbReference>
<evidence type="ECO:0000313" key="4">
    <source>
        <dbReference type="Proteomes" id="UP001187859"/>
    </source>
</evidence>
<dbReference type="InterPro" id="IPR007899">
    <property type="entry name" value="CHAD_dom"/>
</dbReference>
<accession>A0AAE4TPR2</accession>
<dbReference type="GO" id="GO:0046872">
    <property type="term" value="F:metal ion binding"/>
    <property type="evidence" value="ECO:0007669"/>
    <property type="project" value="TreeGrafter"/>
</dbReference>
<dbReference type="InterPro" id="IPR039013">
    <property type="entry name" value="YgiF"/>
</dbReference>
<reference evidence="3" key="1">
    <citation type="submission" date="2023-05" db="EMBL/GenBank/DDBJ databases">
        <title>Colonisation of extended spectrum b-lactamase- and carbapenemase-producing bacteria on hospital surfaces from low- and middle-income countries.</title>
        <authorList>
            <person name="Nieto-Rosado M."/>
            <person name="Sands K."/>
            <person name="Iregbu K."/>
            <person name="Zahra R."/>
            <person name="Mazarati J.B."/>
            <person name="Mehtar S."/>
            <person name="Barnards-Group B."/>
            <person name="Walsh T.R."/>
        </authorList>
    </citation>
    <scope>NUCLEOTIDE SEQUENCE</scope>
    <source>
        <strain evidence="3">PP-E493</strain>
    </source>
</reference>
<sequence length="503" mass="56314">MNAEIELKLFFLPKFLETLINKLDSLENAAPQGTRRLTNGYFDTPTLQLRQWDMGLRVRGYDGHKEQTIKTAGQVIGGIHSRPEYNVTIQADSPDLSLFPANIWPLNANLTAVQTELGCVFHTDFYRRAWHVTVGNSLVEVALDTGEITANGKHEALCELEFELLSGDANALLVLATEVADTVPVRLGKASKAQRGYRLAGQSKPLALSALEFLPLPVPEDLNLHQHHQQDLTATCQVLLETALERWQLLEAMIADEQDNEAQIALWWRMRACIRLLRMTLSQFGLANATLMQQFNLIESQLMFIEEAQALAALLGSQKGLLTRHDARQALMQQLQLQFEAMDISGRLNLLWQRVEYGQLQLAIVEILLALSAGNIELPAELGLSHHADHAQEASWQAILAAMPSDKTMTAEDYLQCAALLDESIQIGQAYGLLYEAKSRDAFRAPWQDLVLGIRTLACYRQLTLAAKSLGVDLTDWLEDKQQSLLFAMEASRQNAIEQTTYW</sequence>
<dbReference type="Gene3D" id="2.40.320.10">
    <property type="entry name" value="Hypothetical Protein Pfu-838710-001"/>
    <property type="match status" value="1"/>
</dbReference>
<comment type="caution">
    <text evidence="3">The sequence shown here is derived from an EMBL/GenBank/DDBJ whole genome shotgun (WGS) entry which is preliminary data.</text>
</comment>
<dbReference type="Proteomes" id="UP001187859">
    <property type="component" value="Unassembled WGS sequence"/>
</dbReference>
<feature type="domain" description="CHAD" evidence="2">
    <location>
        <begin position="229"/>
        <end position="483"/>
    </location>
</feature>
<dbReference type="InterPro" id="IPR033469">
    <property type="entry name" value="CYTH-like_dom_sf"/>
</dbReference>
<feature type="domain" description="CYTH" evidence="1">
    <location>
        <begin position="2"/>
        <end position="203"/>
    </location>
</feature>
<evidence type="ECO:0000259" key="2">
    <source>
        <dbReference type="PROSITE" id="PS51708"/>
    </source>
</evidence>
<proteinExistence type="predicted"/>
<dbReference type="AlphaFoldDB" id="A0AAE4TPR2"/>
<evidence type="ECO:0000313" key="3">
    <source>
        <dbReference type="EMBL" id="MDV5391449.1"/>
    </source>
</evidence>
<dbReference type="PROSITE" id="PS51707">
    <property type="entry name" value="CYTH"/>
    <property type="match status" value="1"/>
</dbReference>
<dbReference type="PANTHER" id="PTHR39569">
    <property type="entry name" value="INORGANIC TRIPHOSPHATASE"/>
    <property type="match status" value="1"/>
</dbReference>
<dbReference type="EMBL" id="JASGOQ010000001">
    <property type="protein sequence ID" value="MDV5391449.1"/>
    <property type="molecule type" value="Genomic_DNA"/>
</dbReference>
<dbReference type="RefSeq" id="WP_317521237.1">
    <property type="nucleotide sequence ID" value="NZ_JASGOQ010000001.1"/>
</dbReference>
<dbReference type="CDD" id="cd07756">
    <property type="entry name" value="CYTH-like_Pase_CHAD"/>
    <property type="match status" value="1"/>
</dbReference>
<evidence type="ECO:0000259" key="1">
    <source>
        <dbReference type="PROSITE" id="PS51707"/>
    </source>
</evidence>
<dbReference type="SMART" id="SM01118">
    <property type="entry name" value="CYTH"/>
    <property type="match status" value="1"/>
</dbReference>
<dbReference type="SUPFAM" id="SSF55154">
    <property type="entry name" value="CYTH-like phosphatases"/>
    <property type="match status" value="1"/>
</dbReference>